<gene>
    <name evidence="2" type="ORF">CONLIGDRAFT_708366</name>
</gene>
<accession>A0A1J7IDA9</accession>
<protein>
    <submittedName>
        <fullName evidence="2">Uncharacterized protein</fullName>
    </submittedName>
</protein>
<dbReference type="OrthoDB" id="10604189at2759"/>
<feature type="compositionally biased region" description="Polar residues" evidence="1">
    <location>
        <begin position="379"/>
        <end position="390"/>
    </location>
</feature>
<organism evidence="2 3">
    <name type="scientific">Coniochaeta ligniaria NRRL 30616</name>
    <dbReference type="NCBI Taxonomy" id="1408157"/>
    <lineage>
        <taxon>Eukaryota</taxon>
        <taxon>Fungi</taxon>
        <taxon>Dikarya</taxon>
        <taxon>Ascomycota</taxon>
        <taxon>Pezizomycotina</taxon>
        <taxon>Sordariomycetes</taxon>
        <taxon>Sordariomycetidae</taxon>
        <taxon>Coniochaetales</taxon>
        <taxon>Coniochaetaceae</taxon>
        <taxon>Coniochaeta</taxon>
    </lineage>
</organism>
<feature type="compositionally biased region" description="Low complexity" evidence="1">
    <location>
        <begin position="354"/>
        <end position="372"/>
    </location>
</feature>
<evidence type="ECO:0000256" key="1">
    <source>
        <dbReference type="SAM" id="MobiDB-lite"/>
    </source>
</evidence>
<dbReference type="AlphaFoldDB" id="A0A1J7IDA9"/>
<dbReference type="InParanoid" id="A0A1J7IDA9"/>
<sequence length="420" mass="46598">MSVQQFGSGPGSFDLMAESYPQGLHNLQIKTTNPDQLLDPADIRFSIVAAAVHYALVILEEKGGRAALTELGRKIGKDLVLKHNPEYQNPGHHPLVRDMTTLVNYYLVKLRRGFLNLAIQDFPDDYARYQHPKFRTPGKDYKYLDSGTFDPNQYDPKDCGTLYIDDSKLGQPVHICPEEDTADLVLSAQPLYQLVQAQESIEKEFGSESPRAEDSDAQRQFKTSMLHLSAVIAHELGHAFNVFLGLMHGGPEIPNTPTDISFAAFTGTPPDDDDDKKGEAGEALEFLLWGGMFEVGLSHGWIDWSRLLLNVRVGGARKVRYIPDKLIQDFFDAPEDFSLAEAIRRDTVAEDESPTSSYKSSSLKESPRESSPAVKDNKVSSTTVTTPGMQAGTKVSINDVEAINAFVKDPRQCIPVMLEH</sequence>
<name>A0A1J7IDA9_9PEZI</name>
<reference evidence="2 3" key="1">
    <citation type="submission" date="2016-10" db="EMBL/GenBank/DDBJ databases">
        <title>Draft genome sequence of Coniochaeta ligniaria NRRL30616, a lignocellulolytic fungus for bioabatement of inhibitors in plant biomass hydrolysates.</title>
        <authorList>
            <consortium name="DOE Joint Genome Institute"/>
            <person name="Jimenez D.J."/>
            <person name="Hector R.E."/>
            <person name="Riley R."/>
            <person name="Sun H."/>
            <person name="Grigoriev I.V."/>
            <person name="Van Elsas J.D."/>
            <person name="Nichols N.N."/>
        </authorList>
    </citation>
    <scope>NUCLEOTIDE SEQUENCE [LARGE SCALE GENOMIC DNA]</scope>
    <source>
        <strain evidence="2 3">NRRL 30616</strain>
    </source>
</reference>
<evidence type="ECO:0000313" key="3">
    <source>
        <dbReference type="Proteomes" id="UP000182658"/>
    </source>
</evidence>
<proteinExistence type="predicted"/>
<dbReference type="Proteomes" id="UP000182658">
    <property type="component" value="Unassembled WGS sequence"/>
</dbReference>
<keyword evidence="3" id="KW-1185">Reference proteome</keyword>
<dbReference type="EMBL" id="KV875101">
    <property type="protein sequence ID" value="OIW25679.1"/>
    <property type="molecule type" value="Genomic_DNA"/>
</dbReference>
<evidence type="ECO:0000313" key="2">
    <source>
        <dbReference type="EMBL" id="OIW25679.1"/>
    </source>
</evidence>
<feature type="region of interest" description="Disordered" evidence="1">
    <location>
        <begin position="348"/>
        <end position="390"/>
    </location>
</feature>